<organism evidence="3 4">
    <name type="scientific">Candidatus Schekmanbacteria bacterium RIFCSPLOWO2_12_FULL_38_15</name>
    <dbReference type="NCBI Taxonomy" id="1817883"/>
    <lineage>
        <taxon>Bacteria</taxon>
        <taxon>Candidatus Schekmaniibacteriota</taxon>
    </lineage>
</organism>
<protein>
    <submittedName>
        <fullName evidence="3">FmdB family transcriptional regulator</fullName>
    </submittedName>
</protein>
<accession>A0A1F7SL66</accession>
<dbReference type="Proteomes" id="UP000178082">
    <property type="component" value="Unassembled WGS sequence"/>
</dbReference>
<reference evidence="3 4" key="1">
    <citation type="journal article" date="2016" name="Nat. Commun.">
        <title>Thousands of microbial genomes shed light on interconnected biogeochemical processes in an aquifer system.</title>
        <authorList>
            <person name="Anantharaman K."/>
            <person name="Brown C.T."/>
            <person name="Hug L.A."/>
            <person name="Sharon I."/>
            <person name="Castelle C.J."/>
            <person name="Probst A.J."/>
            <person name="Thomas B.C."/>
            <person name="Singh A."/>
            <person name="Wilkins M.J."/>
            <person name="Karaoz U."/>
            <person name="Brodie E.L."/>
            <person name="Williams K.H."/>
            <person name="Hubbard S.S."/>
            <person name="Banfield J.F."/>
        </authorList>
    </citation>
    <scope>NUCLEOTIDE SEQUENCE [LARGE SCALE GENOMIC DNA]</scope>
</reference>
<dbReference type="STRING" id="1817883.A3G31_10140"/>
<dbReference type="InterPro" id="IPR013429">
    <property type="entry name" value="Regulatory_FmdB_Zinc_ribbon"/>
</dbReference>
<gene>
    <name evidence="3" type="ORF">A3G31_10140</name>
</gene>
<evidence type="ECO:0000313" key="3">
    <source>
        <dbReference type="EMBL" id="OGL54509.1"/>
    </source>
</evidence>
<dbReference type="EMBL" id="MGDI01000011">
    <property type="protein sequence ID" value="OGL54509.1"/>
    <property type="molecule type" value="Genomic_DNA"/>
</dbReference>
<name>A0A1F7SL66_9BACT</name>
<comment type="caution">
    <text evidence="3">The sequence shown here is derived from an EMBL/GenBank/DDBJ whole genome shotgun (WGS) entry which is preliminary data.</text>
</comment>
<dbReference type="AlphaFoldDB" id="A0A1F7SL66"/>
<dbReference type="Gene3D" id="2.20.28.30">
    <property type="entry name" value="RNA polymerase ii, chain L"/>
    <property type="match status" value="1"/>
</dbReference>
<dbReference type="NCBIfam" id="TIGR02605">
    <property type="entry name" value="CxxC_CxxC_SSSS"/>
    <property type="match status" value="1"/>
</dbReference>
<feature type="domain" description="Putative regulatory protein FmdB zinc ribbon" evidence="2">
    <location>
        <begin position="1"/>
        <end position="43"/>
    </location>
</feature>
<sequence length="116" mass="13185">MPIYEYECKTCGKRMSFLIFSQESLKTLECKKCKSKKLNRLLSRIATPKSKESRLESLADPSKLAGLDEKDPKNIARWMKRMGKEMGEDAGEDFDDAVDHAMDEDAQEGESSSEEL</sequence>
<dbReference type="SMART" id="SM00834">
    <property type="entry name" value="CxxC_CXXC_SSSS"/>
    <property type="match status" value="1"/>
</dbReference>
<feature type="region of interest" description="Disordered" evidence="1">
    <location>
        <begin position="81"/>
        <end position="116"/>
    </location>
</feature>
<feature type="region of interest" description="Disordered" evidence="1">
    <location>
        <begin position="50"/>
        <end position="69"/>
    </location>
</feature>
<proteinExistence type="predicted"/>
<evidence type="ECO:0000313" key="4">
    <source>
        <dbReference type="Proteomes" id="UP000178082"/>
    </source>
</evidence>
<evidence type="ECO:0000259" key="2">
    <source>
        <dbReference type="SMART" id="SM00834"/>
    </source>
</evidence>
<evidence type="ECO:0000256" key="1">
    <source>
        <dbReference type="SAM" id="MobiDB-lite"/>
    </source>
</evidence>
<feature type="compositionally biased region" description="Acidic residues" evidence="1">
    <location>
        <begin position="104"/>
        <end position="116"/>
    </location>
</feature>
<dbReference type="PANTHER" id="PTHR34404:SF3">
    <property type="entry name" value="REGULATORY PROTEIN, FMDB FAMILY"/>
    <property type="match status" value="1"/>
</dbReference>
<dbReference type="PANTHER" id="PTHR34404">
    <property type="entry name" value="REGULATORY PROTEIN, FMDB FAMILY"/>
    <property type="match status" value="1"/>
</dbReference>
<dbReference type="Pfam" id="PF09723">
    <property type="entry name" value="Zn_ribbon_8"/>
    <property type="match status" value="1"/>
</dbReference>